<reference evidence="1" key="1">
    <citation type="journal article" date="2021" name="New Phytol.">
        <title>Evolutionary innovations through gain and loss of genes in the ectomycorrhizal Boletales.</title>
        <authorList>
            <person name="Wu G."/>
            <person name="Miyauchi S."/>
            <person name="Morin E."/>
            <person name="Kuo A."/>
            <person name="Drula E."/>
            <person name="Varga T."/>
            <person name="Kohler A."/>
            <person name="Feng B."/>
            <person name="Cao Y."/>
            <person name="Lipzen A."/>
            <person name="Daum C."/>
            <person name="Hundley H."/>
            <person name="Pangilinan J."/>
            <person name="Johnson J."/>
            <person name="Barry K."/>
            <person name="LaButti K."/>
            <person name="Ng V."/>
            <person name="Ahrendt S."/>
            <person name="Min B."/>
            <person name="Choi I.G."/>
            <person name="Park H."/>
            <person name="Plett J.M."/>
            <person name="Magnuson J."/>
            <person name="Spatafora J.W."/>
            <person name="Nagy L.G."/>
            <person name="Henrissat B."/>
            <person name="Grigoriev I.V."/>
            <person name="Yang Z.L."/>
            <person name="Xu J."/>
            <person name="Martin F.M."/>
        </authorList>
    </citation>
    <scope>NUCLEOTIDE SEQUENCE</scope>
    <source>
        <strain evidence="1">ATCC 28755</strain>
    </source>
</reference>
<gene>
    <name evidence="1" type="ORF">BJ138DRAFT_1187092</name>
</gene>
<accession>A0ACB8ADR6</accession>
<evidence type="ECO:0000313" key="1">
    <source>
        <dbReference type="EMBL" id="KAH7910954.1"/>
    </source>
</evidence>
<name>A0ACB8ADR6_9AGAM</name>
<proteinExistence type="predicted"/>
<dbReference type="Proteomes" id="UP000790377">
    <property type="component" value="Unassembled WGS sequence"/>
</dbReference>
<evidence type="ECO:0000313" key="2">
    <source>
        <dbReference type="Proteomes" id="UP000790377"/>
    </source>
</evidence>
<organism evidence="1 2">
    <name type="scientific">Hygrophoropsis aurantiaca</name>
    <dbReference type="NCBI Taxonomy" id="72124"/>
    <lineage>
        <taxon>Eukaryota</taxon>
        <taxon>Fungi</taxon>
        <taxon>Dikarya</taxon>
        <taxon>Basidiomycota</taxon>
        <taxon>Agaricomycotina</taxon>
        <taxon>Agaricomycetes</taxon>
        <taxon>Agaricomycetidae</taxon>
        <taxon>Boletales</taxon>
        <taxon>Coniophorineae</taxon>
        <taxon>Hygrophoropsidaceae</taxon>
        <taxon>Hygrophoropsis</taxon>
    </lineage>
</organism>
<protein>
    <submittedName>
        <fullName evidence="1">Alpha/Beta hydrolase protein</fullName>
    </submittedName>
</protein>
<dbReference type="EMBL" id="MU267694">
    <property type="protein sequence ID" value="KAH7910954.1"/>
    <property type="molecule type" value="Genomic_DNA"/>
</dbReference>
<sequence>MILNRPPITIHHSVLETTFRGVEHAISTPDVPIQQFRGIKYATIPLRFRQSKLFDSYPSTVDATKYGPICPQPNLQRSVEEEFIGLPDSDIPRQVFKHDEFDCLNLNITCPANANSESRLPVMVWVHGGGNRGSGSSWVYDGGALVRKSICVGKPMIMVTFNFRLGFFGFAGSPALAEDNKTANDDGAGNYGLRDQRKALEWIHHYIADFGGDPSNVTLFGSSTGATDIVHHLYSSANQQHQLFARAIIQSAIVDYNAPDIHSAGWQFSRATCSLRINSVDQMRAVPAELLADIPCPLRAIDDGVFFRRGWRDALFPKAQSEEIDRLPLDRNLSSLRLTAHKTKSKSKSRSPHPSGRLSVLPAAIPGLQPLIIGDCGFDSYLWADSASQWSGSGVVRRLRAICQSLTRATALLNAYDITSYTPPDELPDRVLELVNDARVAWPTECVAQAAQRSGSDVWRFVFDQEGPTRGIPHHAADLIYLFDNVPLPLSPTTSPMCFDVDESLPSLPSSQSSSGDICDIARRTKTLDDLESMDFDQLDGTWRYGDNEDGSWSQPIVDEWTYGRVRDAIQERWIAFACGERPWSGAHGKVFVFGPEGETGERSAGIFRGRRRRAIWDAIFKPLGMGMVQKVGVELSNGPGFGGR</sequence>
<keyword evidence="2" id="KW-1185">Reference proteome</keyword>
<keyword evidence="1" id="KW-0378">Hydrolase</keyword>
<comment type="caution">
    <text evidence="1">The sequence shown here is derived from an EMBL/GenBank/DDBJ whole genome shotgun (WGS) entry which is preliminary data.</text>
</comment>